<feature type="transmembrane region" description="Helical" evidence="2">
    <location>
        <begin position="1402"/>
        <end position="1420"/>
    </location>
</feature>
<protein>
    <submittedName>
        <fullName evidence="4">Uncharacterized protein</fullName>
    </submittedName>
</protein>
<feature type="transmembrane region" description="Helical" evidence="2">
    <location>
        <begin position="830"/>
        <end position="851"/>
    </location>
</feature>
<feature type="transmembrane region" description="Helical" evidence="2">
    <location>
        <begin position="863"/>
        <end position="881"/>
    </location>
</feature>
<feature type="transmembrane region" description="Helical" evidence="2">
    <location>
        <begin position="771"/>
        <end position="790"/>
    </location>
</feature>
<feature type="compositionally biased region" description="Acidic residues" evidence="1">
    <location>
        <begin position="497"/>
        <end position="517"/>
    </location>
</feature>
<feature type="transmembrane region" description="Helical" evidence="2">
    <location>
        <begin position="1132"/>
        <end position="1159"/>
    </location>
</feature>
<reference evidence="4 5" key="1">
    <citation type="submission" date="2015-12" db="EMBL/GenBank/DDBJ databases">
        <title>Draft genome sequence of Moniliophthora roreri, the causal agent of frosty pod rot of cacao.</title>
        <authorList>
            <person name="Aime M.C."/>
            <person name="Diaz-Valderrama J.R."/>
            <person name="Kijpornyongpan T."/>
            <person name="Phillips-Mora W."/>
        </authorList>
    </citation>
    <scope>NUCLEOTIDE SEQUENCE [LARGE SCALE GENOMIC DNA]</scope>
    <source>
        <strain evidence="4 5">MCA 2952</strain>
    </source>
</reference>
<feature type="transmembrane region" description="Helical" evidence="2">
    <location>
        <begin position="1350"/>
        <end position="1382"/>
    </location>
</feature>
<feature type="compositionally biased region" description="Acidic residues" evidence="1">
    <location>
        <begin position="552"/>
        <end position="562"/>
    </location>
</feature>
<dbReference type="Proteomes" id="UP000054988">
    <property type="component" value="Unassembled WGS sequence"/>
</dbReference>
<evidence type="ECO:0000256" key="1">
    <source>
        <dbReference type="SAM" id="MobiDB-lite"/>
    </source>
</evidence>
<accession>A0A0W0FJ64</accession>
<keyword evidence="2" id="KW-1133">Transmembrane helix</keyword>
<keyword evidence="3" id="KW-0732">Signal</keyword>
<feature type="transmembrane region" description="Helical" evidence="2">
    <location>
        <begin position="1317"/>
        <end position="1338"/>
    </location>
</feature>
<evidence type="ECO:0000313" key="5">
    <source>
        <dbReference type="Proteomes" id="UP000054988"/>
    </source>
</evidence>
<keyword evidence="2" id="KW-0472">Membrane</keyword>
<feature type="transmembrane region" description="Helical" evidence="2">
    <location>
        <begin position="802"/>
        <end position="824"/>
    </location>
</feature>
<feature type="transmembrane region" description="Helical" evidence="2">
    <location>
        <begin position="1217"/>
        <end position="1237"/>
    </location>
</feature>
<organism evidence="4 5">
    <name type="scientific">Moniliophthora roreri</name>
    <name type="common">Frosty pod rot fungus</name>
    <name type="synonym">Monilia roreri</name>
    <dbReference type="NCBI Taxonomy" id="221103"/>
    <lineage>
        <taxon>Eukaryota</taxon>
        <taxon>Fungi</taxon>
        <taxon>Dikarya</taxon>
        <taxon>Basidiomycota</taxon>
        <taxon>Agaricomycotina</taxon>
        <taxon>Agaricomycetes</taxon>
        <taxon>Agaricomycetidae</taxon>
        <taxon>Agaricales</taxon>
        <taxon>Marasmiineae</taxon>
        <taxon>Marasmiaceae</taxon>
        <taxon>Moniliophthora</taxon>
    </lineage>
</organism>
<sequence length="1423" mass="141848">MRSLFVTFIAAVACATGVVASPSSHYSPHANSLVPRGAVFDPRCECYATPLPVVIDDCTTKISPLVDQLKSLSAADCTVDKIKPIAEEIKVVISGGIEQLSIFAKGHADVNLILSTGNGSLSVADTASLLAQLVNLVFGTIAALLKLVALGQGSAVIAIFADLSVTFAEFISLSCSLVTIDSGLAAALIPSIKASLGVVITLGITSHFEFLGLDFLQLANELGAAVGLTIGSEIAVDISVSLVSIVTSANVTIAPLVEQLKNLSASDCTSENVLTIVLQIKAVLIATIAHIRLLAGQSIEVVLASDSGAVISVAESANIIGALINLVFDGLCEVIKTVPTSEAKVVIGILVDLGLVVAEFIKVCVSVVTFEGGLLGALIPVIGHSVGVYITLGITNVVDFLGIDWTHLGVTVGVTIGGGAGGAAVTLSTVATGGAILTSSVINGGAGPTGTPGFPAPVETNSAILSSVISGGSPTGSAPVTLPTSSDNHENHQEGDGGYEGDEDDEDYENCEDEEETTTPGNGHETGSSGNGSGNGSSGNGSSGNGSGNESGGDEEDCEDDITSSAPSAPNGAPSSAPNGAPSSAPNGAPSSAPNGAPSSAPYGVPSSAPYGVPSSAPNGAPSSAPYGAPSSAPNGAPTTPPVGVPSSVISPSAPTSAPAIPTGASSVPSSSSTTPSSAAPSGPQCSALPDSGVVSVVTIVSEINVKITPLVETLKGLSASDCNADKLGPIVTEIKAIFVAAIAQVKVLVGAKVETVLASGCGQVISVSEFSVLFGALINLIFGAISVVIKTAGSAQASVVISIFVELGVCIGEFIQVVCSAVTFEGGLIVVLVPIIKVSLGICITLGITASFEFLQCDFTQIGIDLGISVGAAISLVTVIQNCTTTITPLIEKLKGLGASDCTADNIGPIVVEIKGALTIAIAQIKTLIGASVEVVLASGSGAVISVDECAKLVGSLVNLVFEGCGAVLKVVLSVNASAVISIFAELGICISELINVCVTAVTFDGGLSVILIPIIKTSLGLCVTLGITSSFDFLGIDFTQIGIGATVSIVTIVQNCTEHVTPLIEKLKGLSAEECNAEIITPIVIELKAILTLAIQQINVLIGASIEVVLATGSGAVISVEECGKLIGGLVILILDACAAVLKIVLSVNVTVVIGLFAELGVCVGELVKISCNVVTFNGGLVGILVPIVKTSLGVCITLGVTASFDILGVDFKQLGLDLGIAVGGAAVVSLPTIIADVTGKITPLIDQLKALKASECSADKVGALIGEIKVAISAATGQVKALAGVAVNVALAGSDGAVLEITAAANLVAQLVNLIFGCLEVVLGVVGVAQAKAVFGLCAELGVSLGVFIQACCSVIIGLQVALIPLITTSLGVCIQLAITTSFDFLGVDFNGLSAQLGLNLGGVLNVLVSGGFKLITRAF</sequence>
<feature type="compositionally biased region" description="Low complexity" evidence="1">
    <location>
        <begin position="564"/>
        <end position="602"/>
    </location>
</feature>
<dbReference type="eggNOG" id="ENOG502RSF3">
    <property type="taxonomic scope" value="Eukaryota"/>
</dbReference>
<proteinExistence type="predicted"/>
<gene>
    <name evidence="4" type="ORF">WG66_11180</name>
</gene>
<evidence type="ECO:0000256" key="2">
    <source>
        <dbReference type="SAM" id="Phobius"/>
    </source>
</evidence>
<feature type="signal peptide" evidence="3">
    <location>
        <begin position="1"/>
        <end position="20"/>
    </location>
</feature>
<name>A0A0W0FJ64_MONRR</name>
<comment type="caution">
    <text evidence="4">The sequence shown here is derived from an EMBL/GenBank/DDBJ whole genome shotgun (WGS) entry which is preliminary data.</text>
</comment>
<evidence type="ECO:0000256" key="3">
    <source>
        <dbReference type="SAM" id="SignalP"/>
    </source>
</evidence>
<feature type="region of interest" description="Disordered" evidence="1">
    <location>
        <begin position="467"/>
        <end position="686"/>
    </location>
</feature>
<feature type="compositionally biased region" description="Low complexity" evidence="1">
    <location>
        <begin position="645"/>
        <end position="684"/>
    </location>
</feature>
<evidence type="ECO:0000313" key="4">
    <source>
        <dbReference type="EMBL" id="KTB36226.1"/>
    </source>
</evidence>
<dbReference type="EMBL" id="LATX01001919">
    <property type="protein sequence ID" value="KTB36226.1"/>
    <property type="molecule type" value="Genomic_DNA"/>
</dbReference>
<keyword evidence="2" id="KW-0812">Transmembrane</keyword>
<feature type="compositionally biased region" description="Polar residues" evidence="1">
    <location>
        <begin position="467"/>
        <end position="486"/>
    </location>
</feature>
<feature type="compositionally biased region" description="Gly residues" evidence="1">
    <location>
        <begin position="529"/>
        <end position="551"/>
    </location>
</feature>
<feature type="chain" id="PRO_5006901743" evidence="3">
    <location>
        <begin position="21"/>
        <end position="1423"/>
    </location>
</feature>
<feature type="transmembrane region" description="Helical" evidence="2">
    <location>
        <begin position="1100"/>
        <end position="1120"/>
    </location>
</feature>
<feature type="transmembrane region" description="Helical" evidence="2">
    <location>
        <begin position="1179"/>
        <end position="1205"/>
    </location>
</feature>
<feature type="compositionally biased region" description="Low complexity" evidence="1">
    <location>
        <begin position="614"/>
        <end position="638"/>
    </location>
</feature>